<proteinExistence type="predicted"/>
<evidence type="ECO:0000313" key="2">
    <source>
        <dbReference type="EMBL" id="GET86335.1"/>
    </source>
</evidence>
<feature type="region of interest" description="Disordered" evidence="1">
    <location>
        <begin position="134"/>
        <end position="153"/>
    </location>
</feature>
<organism evidence="2 3">
    <name type="scientific">Leishmania tarentolae</name>
    <name type="common">Sauroleishmania tarentolae</name>
    <dbReference type="NCBI Taxonomy" id="5689"/>
    <lineage>
        <taxon>Eukaryota</taxon>
        <taxon>Discoba</taxon>
        <taxon>Euglenozoa</taxon>
        <taxon>Kinetoplastea</taxon>
        <taxon>Metakinetoplastina</taxon>
        <taxon>Trypanosomatida</taxon>
        <taxon>Trypanosomatidae</taxon>
        <taxon>Leishmaniinae</taxon>
        <taxon>Leishmania</taxon>
        <taxon>lizard Leishmania</taxon>
    </lineage>
</organism>
<accession>A0A640KB52</accession>
<dbReference type="EMBL" id="BLBS01000010">
    <property type="protein sequence ID" value="GET86335.1"/>
    <property type="molecule type" value="Genomic_DNA"/>
</dbReference>
<dbReference type="VEuPathDB" id="TriTrypDB:LtaPh_0908400"/>
<dbReference type="AlphaFoldDB" id="A0A640KB52"/>
<protein>
    <recommendedName>
        <fullName evidence="4">Prefoldin subunit</fullName>
    </recommendedName>
</protein>
<dbReference type="Pfam" id="PF02996">
    <property type="entry name" value="Prefoldin"/>
    <property type="match status" value="1"/>
</dbReference>
<sequence length="254" mass="27803">MWQAGGSTRGRGLALHPRPLPPHPTASMRHLVITALFSLLPPFFAPTPTIPGALMRTAMASPAHLSTTSPVATAPAGVLHLERFLESVLKQSLDAVLSQRDELYATVAQCAQLRWLMDDMRALSRHHSFIEASTAAEAAPPSATGAPNASPPLMSKRAQACAYQPPQKNKILVDLGNHFYTQGVVKDASVLYMNIGCGVVLPMSLDEARDFLQKKESVVRRMIMNKSKEALRIKYRIRLVTEAIARLNERHLGL</sequence>
<dbReference type="CDD" id="cd23158">
    <property type="entry name" value="Prefoldin_UXT"/>
    <property type="match status" value="1"/>
</dbReference>
<dbReference type="InterPro" id="IPR009053">
    <property type="entry name" value="Prefoldin"/>
</dbReference>
<dbReference type="Gene3D" id="1.10.287.370">
    <property type="match status" value="1"/>
</dbReference>
<reference evidence="2" key="1">
    <citation type="submission" date="2019-11" db="EMBL/GenBank/DDBJ databases">
        <title>Leishmania tarentolae CDS.</title>
        <authorList>
            <person name="Goto Y."/>
            <person name="Yamagishi J."/>
        </authorList>
    </citation>
    <scope>NUCLEOTIDE SEQUENCE [LARGE SCALE GENOMIC DNA]</scope>
    <source>
        <strain evidence="2">Parrot Tar II</strain>
    </source>
</reference>
<dbReference type="SUPFAM" id="SSF46579">
    <property type="entry name" value="Prefoldin"/>
    <property type="match status" value="1"/>
</dbReference>
<evidence type="ECO:0008006" key="4">
    <source>
        <dbReference type="Google" id="ProtNLM"/>
    </source>
</evidence>
<feature type="region of interest" description="Disordered" evidence="1">
    <location>
        <begin position="1"/>
        <end position="21"/>
    </location>
</feature>
<comment type="caution">
    <text evidence="2">The sequence shown here is derived from an EMBL/GenBank/DDBJ whole genome shotgun (WGS) entry which is preliminary data.</text>
</comment>
<dbReference type="Proteomes" id="UP000419144">
    <property type="component" value="Unassembled WGS sequence"/>
</dbReference>
<dbReference type="InterPro" id="IPR004127">
    <property type="entry name" value="Prefoldin_subunit_alpha"/>
</dbReference>
<dbReference type="FunFam" id="1.10.287.370:FF:000044">
    <property type="entry name" value="Prefoldin subunit, putative"/>
    <property type="match status" value="1"/>
</dbReference>
<gene>
    <name evidence="2" type="ORF">LtaPh_0908400</name>
</gene>
<feature type="compositionally biased region" description="Low complexity" evidence="1">
    <location>
        <begin position="134"/>
        <end position="144"/>
    </location>
</feature>
<dbReference type="OrthoDB" id="433124at2759"/>
<keyword evidence="3" id="KW-1185">Reference proteome</keyword>
<evidence type="ECO:0000256" key="1">
    <source>
        <dbReference type="SAM" id="MobiDB-lite"/>
    </source>
</evidence>
<evidence type="ECO:0000313" key="3">
    <source>
        <dbReference type="Proteomes" id="UP000419144"/>
    </source>
</evidence>
<name>A0A640KB52_LEITA</name>